<comment type="caution">
    <text evidence="3">The sequence shown here is derived from an EMBL/GenBank/DDBJ whole genome shotgun (WGS) entry which is preliminary data.</text>
</comment>
<evidence type="ECO:0000256" key="1">
    <source>
        <dbReference type="SAM" id="MobiDB-lite"/>
    </source>
</evidence>
<dbReference type="EMBL" id="PDUD01000051">
    <property type="protein sequence ID" value="PHN01670.1"/>
    <property type="molecule type" value="Genomic_DNA"/>
</dbReference>
<keyword evidence="2" id="KW-0812">Transmembrane</keyword>
<feature type="region of interest" description="Disordered" evidence="1">
    <location>
        <begin position="1"/>
        <end position="26"/>
    </location>
</feature>
<evidence type="ECO:0000313" key="4">
    <source>
        <dbReference type="Proteomes" id="UP000223913"/>
    </source>
</evidence>
<reference evidence="3 4" key="1">
    <citation type="submission" date="2017-10" db="EMBL/GenBank/DDBJ databases">
        <title>The draft genome sequence of Lewinella nigricans NBRC 102662.</title>
        <authorList>
            <person name="Wang K."/>
        </authorList>
    </citation>
    <scope>NUCLEOTIDE SEQUENCE [LARGE SCALE GENOMIC DNA]</scope>
    <source>
        <strain evidence="3 4">NBRC 102662</strain>
    </source>
</reference>
<feature type="transmembrane region" description="Helical" evidence="2">
    <location>
        <begin position="93"/>
        <end position="111"/>
    </location>
</feature>
<evidence type="ECO:0000256" key="2">
    <source>
        <dbReference type="SAM" id="Phobius"/>
    </source>
</evidence>
<keyword evidence="4" id="KW-1185">Reference proteome</keyword>
<sequence length="112" mass="12997">MSKKHRGRFQAQGGGIEKSESWSQDEPLSKVDGLNLLDKLWNSLSKKERSSREKQYRDAKRYIENVDGGIDAVKKKSFRNRNTKDVRIDIEVLGGRAFLVLLIAFLLYYMIF</sequence>
<dbReference type="OrthoDB" id="1495176at2"/>
<organism evidence="3 4">
    <name type="scientific">Flavilitoribacter nigricans (strain ATCC 23147 / DSM 23189 / NBRC 102662 / NCIMB 1420 / SS-2)</name>
    <name type="common">Lewinella nigricans</name>
    <dbReference type="NCBI Taxonomy" id="1122177"/>
    <lineage>
        <taxon>Bacteria</taxon>
        <taxon>Pseudomonadati</taxon>
        <taxon>Bacteroidota</taxon>
        <taxon>Saprospiria</taxon>
        <taxon>Saprospirales</taxon>
        <taxon>Lewinellaceae</taxon>
        <taxon>Flavilitoribacter</taxon>
    </lineage>
</organism>
<protein>
    <submittedName>
        <fullName evidence="3">Uncharacterized protein</fullName>
    </submittedName>
</protein>
<gene>
    <name evidence="3" type="ORF">CRP01_36240</name>
</gene>
<evidence type="ECO:0000313" key="3">
    <source>
        <dbReference type="EMBL" id="PHN01670.1"/>
    </source>
</evidence>
<keyword evidence="2" id="KW-1133">Transmembrane helix</keyword>
<proteinExistence type="predicted"/>
<dbReference type="AlphaFoldDB" id="A0A2D0MZR8"/>
<accession>A0A2D0MZR8</accession>
<keyword evidence="2" id="KW-0472">Membrane</keyword>
<dbReference type="Proteomes" id="UP000223913">
    <property type="component" value="Unassembled WGS sequence"/>
</dbReference>
<name>A0A2D0MZR8_FLAN2</name>
<dbReference type="RefSeq" id="WP_099154983.1">
    <property type="nucleotide sequence ID" value="NZ_PDUD01000051.1"/>
</dbReference>